<accession>A0A8J1M022</accession>
<dbReference type="OrthoDB" id="2333662at2759"/>
<evidence type="ECO:0000313" key="5">
    <source>
        <dbReference type="RefSeq" id="XP_041435093.1"/>
    </source>
</evidence>
<feature type="compositionally biased region" description="Acidic residues" evidence="1">
    <location>
        <begin position="8"/>
        <end position="20"/>
    </location>
</feature>
<dbReference type="AlphaFoldDB" id="A0A8J1M022"/>
<protein>
    <submittedName>
        <fullName evidence="3">Uncharacterized protein LOC108704231</fullName>
    </submittedName>
</protein>
<keyword evidence="2" id="KW-1185">Reference proteome</keyword>
<dbReference type="GeneID" id="108704231"/>
<feature type="region of interest" description="Disordered" evidence="1">
    <location>
        <begin position="1"/>
        <end position="20"/>
    </location>
</feature>
<reference evidence="3 4" key="1">
    <citation type="submission" date="2025-04" db="UniProtKB">
        <authorList>
            <consortium name="RefSeq"/>
        </authorList>
    </citation>
    <scope>IDENTIFICATION</scope>
    <source>
        <strain evidence="3 4">J_2021</strain>
        <tissue evidence="3 4">Erythrocytes</tissue>
    </source>
</reference>
<evidence type="ECO:0000313" key="2">
    <source>
        <dbReference type="Proteomes" id="UP000186698"/>
    </source>
</evidence>
<organism evidence="2 5">
    <name type="scientific">Xenopus laevis</name>
    <name type="common">African clawed frog</name>
    <dbReference type="NCBI Taxonomy" id="8355"/>
    <lineage>
        <taxon>Eukaryota</taxon>
        <taxon>Metazoa</taxon>
        <taxon>Chordata</taxon>
        <taxon>Craniata</taxon>
        <taxon>Vertebrata</taxon>
        <taxon>Euteleostomi</taxon>
        <taxon>Amphibia</taxon>
        <taxon>Batrachia</taxon>
        <taxon>Anura</taxon>
        <taxon>Pipoidea</taxon>
        <taxon>Pipidae</taxon>
        <taxon>Xenopodinae</taxon>
        <taxon>Xenopus</taxon>
        <taxon>Xenopus</taxon>
    </lineage>
</organism>
<gene>
    <name evidence="3 4 5" type="primary">LOC108704231</name>
</gene>
<sequence length="217" mass="22922">MKRQLCSQDDDSSEEEEEDTFEHVIYKNKKMRLILDGDKVKNTIGRIRSEAQGGWEVTRRPSVQLAGVSVGLSSTVNMIDKFDRPLNFSATGPYVEAGYYEHRGENSPGKRIPKAGAMVGAGLGRVSAECGVCDFEAKGPNVSAGVEVSATGASAMARAEVASVSASVGPLNATLALGVDTGLEVGEDGFEVQFLGTGFKVGPRSSVSLLGCKLEFP</sequence>
<evidence type="ECO:0000313" key="4">
    <source>
        <dbReference type="RefSeq" id="XP_041435092.1"/>
    </source>
</evidence>
<proteinExistence type="predicted"/>
<dbReference type="Proteomes" id="UP000186698">
    <property type="component" value="Chromosome 9_10S"/>
</dbReference>
<dbReference type="RefSeq" id="XP_041435092.1">
    <property type="nucleotide sequence ID" value="XM_041579158.1"/>
</dbReference>
<dbReference type="RefSeq" id="XP_041435093.1">
    <property type="nucleotide sequence ID" value="XM_041579159.1"/>
</dbReference>
<dbReference type="RefSeq" id="XP_018096180.1">
    <property type="nucleotide sequence ID" value="XM_018240691.2"/>
</dbReference>
<evidence type="ECO:0000313" key="3">
    <source>
        <dbReference type="RefSeq" id="XP_018096180.1"/>
    </source>
</evidence>
<dbReference type="KEGG" id="xla:108704231"/>
<name>A0A8J1M022_XENLA</name>
<evidence type="ECO:0000256" key="1">
    <source>
        <dbReference type="SAM" id="MobiDB-lite"/>
    </source>
</evidence>